<dbReference type="WBParaSite" id="sdigi.contig342.g7594.t1">
    <property type="protein sequence ID" value="sdigi.contig342.g7594.t1"/>
    <property type="gene ID" value="sdigi.contig342.g7594"/>
</dbReference>
<sequence>MHLRNKMPFSRVRRYNYHGIIRRCSCSQQMFYCPSGPRGPPGEPGFDGEDGDNGLDGKPGVPGYVLDDTSDERGCIRCPPGPPGLPGRNGTPGLIGPPGLPGIPGKSGKVGLPGLPGPMGDRGAPGVIGKAGLPGEPGKNFIMHKYLPGKPGLPGPPGNMGPPGKPGKPGRKGEPGPTGLPGLPGENGIPGKIGVPGQPGLAGHSGRYPVIYCPCPPRSRASSVQSTNSTHQELQQLGKPKNVPINVFVKNRQIYQNENDNISNNISQQFITEKQLQRLSDWISRWKIASNELSNNSTLAET</sequence>
<evidence type="ECO:0000313" key="4">
    <source>
        <dbReference type="WBParaSite" id="sdigi.contig342.g7594.t1"/>
    </source>
</evidence>
<feature type="compositionally biased region" description="Pro residues" evidence="2">
    <location>
        <begin position="151"/>
        <end position="166"/>
    </location>
</feature>
<keyword evidence="3" id="KW-1185">Reference proteome</keyword>
<feature type="compositionally biased region" description="Low complexity" evidence="2">
    <location>
        <begin position="175"/>
        <end position="187"/>
    </location>
</feature>
<dbReference type="AlphaFoldDB" id="A0A915PXR4"/>
<proteinExistence type="predicted"/>
<organism evidence="3 4">
    <name type="scientific">Setaria digitata</name>
    <dbReference type="NCBI Taxonomy" id="48799"/>
    <lineage>
        <taxon>Eukaryota</taxon>
        <taxon>Metazoa</taxon>
        <taxon>Ecdysozoa</taxon>
        <taxon>Nematoda</taxon>
        <taxon>Chromadorea</taxon>
        <taxon>Rhabditida</taxon>
        <taxon>Spirurina</taxon>
        <taxon>Spiruromorpha</taxon>
        <taxon>Filarioidea</taxon>
        <taxon>Setariidae</taxon>
        <taxon>Setaria</taxon>
    </lineage>
</organism>
<feature type="region of interest" description="Disordered" evidence="2">
    <location>
        <begin position="81"/>
        <end position="106"/>
    </location>
</feature>
<dbReference type="InterPro" id="IPR008160">
    <property type="entry name" value="Collagen"/>
</dbReference>
<reference evidence="4" key="1">
    <citation type="submission" date="2022-11" db="UniProtKB">
        <authorList>
            <consortium name="WormBaseParasite"/>
        </authorList>
    </citation>
    <scope>IDENTIFICATION</scope>
</reference>
<evidence type="ECO:0000313" key="3">
    <source>
        <dbReference type="Proteomes" id="UP000887581"/>
    </source>
</evidence>
<accession>A0A915PXR4</accession>
<dbReference type="PANTHER" id="PTHR24637">
    <property type="entry name" value="COLLAGEN"/>
    <property type="match status" value="1"/>
</dbReference>
<keyword evidence="1" id="KW-0677">Repeat</keyword>
<evidence type="ECO:0000256" key="1">
    <source>
        <dbReference type="ARBA" id="ARBA00022737"/>
    </source>
</evidence>
<dbReference type="PANTHER" id="PTHR24637:SF421">
    <property type="entry name" value="CUTICLE COLLAGEN DPY-2"/>
    <property type="match status" value="1"/>
</dbReference>
<name>A0A915PXR4_9BILA</name>
<evidence type="ECO:0000256" key="2">
    <source>
        <dbReference type="SAM" id="MobiDB-lite"/>
    </source>
</evidence>
<feature type="region of interest" description="Disordered" evidence="2">
    <location>
        <begin position="149"/>
        <end position="191"/>
    </location>
</feature>
<dbReference type="Proteomes" id="UP000887581">
    <property type="component" value="Unplaced"/>
</dbReference>
<feature type="region of interest" description="Disordered" evidence="2">
    <location>
        <begin position="35"/>
        <end position="62"/>
    </location>
</feature>
<protein>
    <submittedName>
        <fullName evidence="4">Uncharacterized protein</fullName>
    </submittedName>
</protein>
<dbReference type="Pfam" id="PF01391">
    <property type="entry name" value="Collagen"/>
    <property type="match status" value="2"/>
</dbReference>